<comment type="caution">
    <text evidence="1">The sequence shown here is derived from an EMBL/GenBank/DDBJ whole genome shotgun (WGS) entry which is preliminary data.</text>
</comment>
<dbReference type="PROSITE" id="PS51318">
    <property type="entry name" value="TAT"/>
    <property type="match status" value="1"/>
</dbReference>
<dbReference type="InterPro" id="IPR010181">
    <property type="entry name" value="CGCAxxGCC_motif"/>
</dbReference>
<evidence type="ECO:0000313" key="1">
    <source>
        <dbReference type="EMBL" id="HHS48723.1"/>
    </source>
</evidence>
<sequence length="266" mass="29148">MSDKLSRRDIVSKAGILGIGALIGKFTTQVAQAQNSTAVLNKSHSPNKYPWPYVELDPTVTAQIAYEEWYRIWCGGTVIYSIFSQLAKKVGEPYKSFPTEPFVILEGGVAGWGTVCGSVNSAALIANFIIGPRTKGGSVWGHVIASNMLDWYSHANMPIFVPKNPKANKKSIVRTVSESPLCHVSVGKWMRASGYPINSPERKDRCARVAASVAYKLVEDLNRWHRGEYDENIAWGPGKAGITSQFNCAECHGAKIPKPPTPLKKI</sequence>
<protein>
    <submittedName>
        <fullName evidence="1">Chain A iron centre cytochrome C protein</fullName>
    </submittedName>
</protein>
<dbReference type="AlphaFoldDB" id="A0A7C6A6I8"/>
<accession>A0A7C6A6I8</accession>
<gene>
    <name evidence="1" type="ORF">ENM99_02540</name>
</gene>
<dbReference type="SUPFAM" id="SSF48695">
    <property type="entry name" value="Multiheme cytochromes"/>
    <property type="match status" value="1"/>
</dbReference>
<dbReference type="Pfam" id="PF09719">
    <property type="entry name" value="C_GCAxxG_C_C"/>
    <property type="match status" value="1"/>
</dbReference>
<dbReference type="Proteomes" id="UP000886400">
    <property type="component" value="Unassembled WGS sequence"/>
</dbReference>
<reference evidence="1" key="1">
    <citation type="journal article" date="2020" name="mSystems">
        <title>Genome- and Community-Level Interaction Insights into Carbon Utilization and Element Cycling Functions of Hydrothermarchaeota in Hydrothermal Sediment.</title>
        <authorList>
            <person name="Zhou Z."/>
            <person name="Liu Y."/>
            <person name="Xu W."/>
            <person name="Pan J."/>
            <person name="Luo Z.H."/>
            <person name="Li M."/>
        </authorList>
    </citation>
    <scope>NUCLEOTIDE SEQUENCE [LARGE SCALE GENOMIC DNA]</scope>
    <source>
        <strain evidence="1">SpSt-1135</strain>
    </source>
</reference>
<organism evidence="1">
    <name type="scientific">Desulfurella acetivorans</name>
    <dbReference type="NCBI Taxonomy" id="33002"/>
    <lineage>
        <taxon>Bacteria</taxon>
        <taxon>Pseudomonadati</taxon>
        <taxon>Campylobacterota</taxon>
        <taxon>Desulfurellia</taxon>
        <taxon>Desulfurellales</taxon>
        <taxon>Desulfurellaceae</taxon>
        <taxon>Desulfurella</taxon>
    </lineage>
</organism>
<dbReference type="EMBL" id="DRZX01000123">
    <property type="protein sequence ID" value="HHS48723.1"/>
    <property type="molecule type" value="Genomic_DNA"/>
</dbReference>
<dbReference type="InterPro" id="IPR036280">
    <property type="entry name" value="Multihaem_cyt_sf"/>
</dbReference>
<name>A0A7C6A6I8_DESAE</name>
<dbReference type="InterPro" id="IPR006311">
    <property type="entry name" value="TAT_signal"/>
</dbReference>
<proteinExistence type="predicted"/>